<proteinExistence type="predicted"/>
<protein>
    <submittedName>
        <fullName evidence="2">Uncharacterized protein</fullName>
    </submittedName>
</protein>
<evidence type="ECO:0000256" key="1">
    <source>
        <dbReference type="SAM" id="Phobius"/>
    </source>
</evidence>
<evidence type="ECO:0000313" key="3">
    <source>
        <dbReference type="Proteomes" id="UP000231057"/>
    </source>
</evidence>
<keyword evidence="1" id="KW-1133">Transmembrane helix</keyword>
<organism evidence="2 3">
    <name type="scientific">Parathermosynechococcus lividus PCC 6715</name>
    <dbReference type="NCBI Taxonomy" id="1917166"/>
    <lineage>
        <taxon>Bacteria</taxon>
        <taxon>Bacillati</taxon>
        <taxon>Cyanobacteriota</taxon>
        <taxon>Cyanophyceae</taxon>
        <taxon>Acaryochloridales</taxon>
        <taxon>Thermosynechococcaceae</taxon>
        <taxon>Parathermosynechococcus</taxon>
    </lineage>
</organism>
<dbReference type="OrthoDB" id="486490at2"/>
<evidence type="ECO:0000313" key="2">
    <source>
        <dbReference type="EMBL" id="ATS17742.1"/>
    </source>
</evidence>
<dbReference type="KEGG" id="slw:BRW62_02135"/>
<accession>A0A2D2PZR7</accession>
<reference evidence="2 3" key="1">
    <citation type="submission" date="2016-11" db="EMBL/GenBank/DDBJ databases">
        <title>Complete genome sequence of thermophilic cyanobacteria strain Synechococcus sp. PCC6715.</title>
        <authorList>
            <person name="Tang J."/>
            <person name="Daroch M."/>
            <person name="Liang Y."/>
            <person name="Jiang D."/>
            <person name="Shah M."/>
        </authorList>
    </citation>
    <scope>NUCLEOTIDE SEQUENCE [LARGE SCALE GENOMIC DNA]</scope>
    <source>
        <strain evidence="2 3">PCC 6715</strain>
    </source>
</reference>
<keyword evidence="1" id="KW-0812">Transmembrane</keyword>
<gene>
    <name evidence="2" type="ORF">BRW62_02135</name>
</gene>
<dbReference type="Proteomes" id="UP000231057">
    <property type="component" value="Chromosome"/>
</dbReference>
<keyword evidence="1" id="KW-0472">Membrane</keyword>
<dbReference type="RefSeq" id="WP_099798075.1">
    <property type="nucleotide sequence ID" value="NZ_CP018092.1"/>
</dbReference>
<sequence>MTLKFASLNPTLRFWLTILVVTWLLGVLGLGWLVQSVAILLLILMVTPVLLVVGLQLWLRWTLVTAACPVCRFEFSSLNNTQTQCPACGEVLVVRDRQFQRLTPPGTIDVTAVEVNASVIDD</sequence>
<name>A0A2D2PZR7_PARLV</name>
<reference evidence="3" key="2">
    <citation type="journal article" date="2022" name="Front. Microbiol.">
        <title>Comparative Genomic Analysis Revealed Distinct Molecular Components and Organization of CO2-Concentrating Mechanism in Thermophilic Cyanobacteria.</title>
        <authorList>
            <person name="Tang J."/>
            <person name="Zhou H."/>
            <person name="Yao D."/>
            <person name="Riaz S."/>
            <person name="You D."/>
            <person name="Klepacz-Smolka A."/>
            <person name="Daroch M."/>
        </authorList>
    </citation>
    <scope>NUCLEOTIDE SEQUENCE [LARGE SCALE GENOMIC DNA]</scope>
    <source>
        <strain evidence="3">PCC 6715</strain>
    </source>
</reference>
<dbReference type="EMBL" id="CP018092">
    <property type="protein sequence ID" value="ATS17742.1"/>
    <property type="molecule type" value="Genomic_DNA"/>
</dbReference>
<feature type="transmembrane region" description="Helical" evidence="1">
    <location>
        <begin position="39"/>
        <end position="59"/>
    </location>
</feature>
<keyword evidence="3" id="KW-1185">Reference proteome</keyword>
<dbReference type="AlphaFoldDB" id="A0A2D2PZR7"/>
<feature type="transmembrane region" description="Helical" evidence="1">
    <location>
        <begin position="12"/>
        <end position="33"/>
    </location>
</feature>